<evidence type="ECO:0000259" key="7">
    <source>
        <dbReference type="PROSITE" id="PS50119"/>
    </source>
</evidence>
<evidence type="ECO:0000256" key="4">
    <source>
        <dbReference type="ARBA" id="ARBA00022833"/>
    </source>
</evidence>
<dbReference type="PANTHER" id="PTHR25462">
    <property type="entry name" value="BONUS, ISOFORM C-RELATED"/>
    <property type="match status" value="1"/>
</dbReference>
<evidence type="ECO:0000256" key="5">
    <source>
        <dbReference type="PROSITE-ProRule" id="PRU00024"/>
    </source>
</evidence>
<dbReference type="PROSITE" id="PS00518">
    <property type="entry name" value="ZF_RING_1"/>
    <property type="match status" value="1"/>
</dbReference>
<dbReference type="Gene3D" id="3.30.40.10">
    <property type="entry name" value="Zinc/RING finger domain, C3HC4 (zinc finger)"/>
    <property type="match status" value="1"/>
</dbReference>
<dbReference type="SMART" id="SM00336">
    <property type="entry name" value="BBOX"/>
    <property type="match status" value="2"/>
</dbReference>
<feature type="domain" description="RING-type" evidence="6">
    <location>
        <begin position="18"/>
        <end position="59"/>
    </location>
</feature>
<protein>
    <submittedName>
        <fullName evidence="8">Uncharacterized protein</fullName>
    </submittedName>
</protein>
<dbReference type="PROSITE" id="PS50089">
    <property type="entry name" value="ZF_RING_2"/>
    <property type="match status" value="1"/>
</dbReference>
<dbReference type="InterPro" id="IPR047153">
    <property type="entry name" value="TRIM45/56/19-like"/>
</dbReference>
<dbReference type="PROSITE" id="PS50119">
    <property type="entry name" value="ZF_BBOX"/>
    <property type="match status" value="2"/>
</dbReference>
<keyword evidence="3" id="KW-0833">Ubl conjugation pathway</keyword>
<dbReference type="Pfam" id="PF13445">
    <property type="entry name" value="zf-RING_UBOX"/>
    <property type="match status" value="1"/>
</dbReference>
<dbReference type="InterPro" id="IPR003649">
    <property type="entry name" value="Bbox_C"/>
</dbReference>
<reference evidence="8" key="1">
    <citation type="journal article" date="2023" name="Mol. Biol. Evol.">
        <title>Third-Generation Sequencing Reveals the Adaptive Role of the Epigenome in Three Deep-Sea Polychaetes.</title>
        <authorList>
            <person name="Perez M."/>
            <person name="Aroh O."/>
            <person name="Sun Y."/>
            <person name="Lan Y."/>
            <person name="Juniper S.K."/>
            <person name="Young C.R."/>
            <person name="Angers B."/>
            <person name="Qian P.Y."/>
        </authorList>
    </citation>
    <scope>NUCLEOTIDE SEQUENCE</scope>
    <source>
        <strain evidence="8">R07B-5</strain>
    </source>
</reference>
<proteinExistence type="predicted"/>
<evidence type="ECO:0000256" key="3">
    <source>
        <dbReference type="ARBA" id="ARBA00022786"/>
    </source>
</evidence>
<dbReference type="FunFam" id="3.30.40.10:FF:000032">
    <property type="entry name" value="Tripartite motif containing 2"/>
    <property type="match status" value="1"/>
</dbReference>
<evidence type="ECO:0000256" key="2">
    <source>
        <dbReference type="ARBA" id="ARBA00022771"/>
    </source>
</evidence>
<dbReference type="Proteomes" id="UP001209878">
    <property type="component" value="Unassembled WGS sequence"/>
</dbReference>
<organism evidence="8 9">
    <name type="scientific">Ridgeia piscesae</name>
    <name type="common">Tubeworm</name>
    <dbReference type="NCBI Taxonomy" id="27915"/>
    <lineage>
        <taxon>Eukaryota</taxon>
        <taxon>Metazoa</taxon>
        <taxon>Spiralia</taxon>
        <taxon>Lophotrochozoa</taxon>
        <taxon>Annelida</taxon>
        <taxon>Polychaeta</taxon>
        <taxon>Sedentaria</taxon>
        <taxon>Canalipalpata</taxon>
        <taxon>Sabellida</taxon>
        <taxon>Siboglinidae</taxon>
        <taxon>Ridgeia</taxon>
    </lineage>
</organism>
<evidence type="ECO:0000256" key="1">
    <source>
        <dbReference type="ARBA" id="ARBA00022723"/>
    </source>
</evidence>
<dbReference type="SMART" id="SM00502">
    <property type="entry name" value="BBC"/>
    <property type="match status" value="1"/>
</dbReference>
<dbReference type="SUPFAM" id="SSF57850">
    <property type="entry name" value="RING/U-box"/>
    <property type="match status" value="1"/>
</dbReference>
<keyword evidence="2 5" id="KW-0863">Zinc-finger</keyword>
<keyword evidence="4" id="KW-0862">Zinc</keyword>
<dbReference type="SUPFAM" id="SSF57845">
    <property type="entry name" value="B-box zinc-binding domain"/>
    <property type="match status" value="1"/>
</dbReference>
<dbReference type="AlphaFoldDB" id="A0AAD9KKA5"/>
<keyword evidence="9" id="KW-1185">Reference proteome</keyword>
<dbReference type="InterPro" id="IPR027370">
    <property type="entry name" value="Znf-RING_euk"/>
</dbReference>
<evidence type="ECO:0000313" key="9">
    <source>
        <dbReference type="Proteomes" id="UP001209878"/>
    </source>
</evidence>
<dbReference type="InterPro" id="IPR000315">
    <property type="entry name" value="Znf_B-box"/>
</dbReference>
<dbReference type="InterPro" id="IPR017907">
    <property type="entry name" value="Znf_RING_CS"/>
</dbReference>
<comment type="caution">
    <text evidence="8">The sequence shown here is derived from an EMBL/GenBank/DDBJ whole genome shotgun (WGS) entry which is preliminary data.</text>
</comment>
<dbReference type="SMART" id="SM00184">
    <property type="entry name" value="RING"/>
    <property type="match status" value="1"/>
</dbReference>
<dbReference type="Pfam" id="PF00643">
    <property type="entry name" value="zf-B_box"/>
    <property type="match status" value="1"/>
</dbReference>
<sequence>MADSAPIVKQLNNDFLSCGICLERYTTPKVLPCLHTFCENCLQDYIPPHSISVTCPICRQQSILPEPGVCALQNNFFVIGLMDVVEKSSMCTRCKDAHALSKCTDCDELLCGECVNTRCVSGDSDECHRIVSLSELALSQSDDGDSVPKSTMLVCPKHAGQSLEFYCADCETAVCEDCTLCEHSTHRNMMLTEAIEEHKQTLQDLLHQAHTQIPVIRDTVSLIHQVAESLSQNFKDAETRVTDAFNCLSKILLQRKEDVLADLHSQYTAKQRTLDHQVEALEALLRSVDGCCECTQHTLTHGNETEVLLMRKEVTEKLSQLTCSEVETHAETRTHTLRSTMPILITRRNSSRTLELLIATVQSHMRRSQSAQD</sequence>
<dbReference type="InterPro" id="IPR001841">
    <property type="entry name" value="Znf_RING"/>
</dbReference>
<dbReference type="CDD" id="cd19757">
    <property type="entry name" value="Bbox1"/>
    <property type="match status" value="1"/>
</dbReference>
<name>A0AAD9KKA5_RIDPI</name>
<dbReference type="GO" id="GO:0008270">
    <property type="term" value="F:zinc ion binding"/>
    <property type="evidence" value="ECO:0007669"/>
    <property type="project" value="UniProtKB-KW"/>
</dbReference>
<feature type="domain" description="B box-type" evidence="7">
    <location>
        <begin position="86"/>
        <end position="133"/>
    </location>
</feature>
<dbReference type="EMBL" id="JAODUO010000921">
    <property type="protein sequence ID" value="KAK2172887.1"/>
    <property type="molecule type" value="Genomic_DNA"/>
</dbReference>
<dbReference type="PANTHER" id="PTHR25462:SF301">
    <property type="entry name" value="E3 UBIQUITIN-PROTEIN LIGASE TRIM56-LIKE"/>
    <property type="match status" value="1"/>
</dbReference>
<evidence type="ECO:0000259" key="6">
    <source>
        <dbReference type="PROSITE" id="PS50089"/>
    </source>
</evidence>
<keyword evidence="1" id="KW-0479">Metal-binding</keyword>
<dbReference type="Gene3D" id="3.30.160.60">
    <property type="entry name" value="Classic Zinc Finger"/>
    <property type="match status" value="1"/>
</dbReference>
<dbReference type="InterPro" id="IPR013083">
    <property type="entry name" value="Znf_RING/FYVE/PHD"/>
</dbReference>
<evidence type="ECO:0000313" key="8">
    <source>
        <dbReference type="EMBL" id="KAK2172887.1"/>
    </source>
</evidence>
<gene>
    <name evidence="8" type="ORF">NP493_922g01013</name>
</gene>
<feature type="domain" description="B box-type" evidence="7">
    <location>
        <begin position="150"/>
        <end position="191"/>
    </location>
</feature>
<accession>A0AAD9KKA5</accession>